<keyword evidence="3" id="KW-1133">Transmembrane helix</keyword>
<dbReference type="PROSITE" id="PS00141">
    <property type="entry name" value="ASP_PROTEASE"/>
    <property type="match status" value="1"/>
</dbReference>
<dbReference type="Proteomes" id="UP001596060">
    <property type="component" value="Unassembled WGS sequence"/>
</dbReference>
<dbReference type="SUPFAM" id="SSF50630">
    <property type="entry name" value="Acid proteases"/>
    <property type="match status" value="1"/>
</dbReference>
<dbReference type="InterPro" id="IPR011969">
    <property type="entry name" value="Clan_AA_Asp_peptidase_C"/>
</dbReference>
<keyword evidence="3" id="KW-0812">Transmembrane</keyword>
<keyword evidence="6" id="KW-1185">Reference proteome</keyword>
<accession>A0ABW0P381</accession>
<reference evidence="6" key="1">
    <citation type="journal article" date="2019" name="Int. J. Syst. Evol. Microbiol.">
        <title>The Global Catalogue of Microorganisms (GCM) 10K type strain sequencing project: providing services to taxonomists for standard genome sequencing and annotation.</title>
        <authorList>
            <consortium name="The Broad Institute Genomics Platform"/>
            <consortium name="The Broad Institute Genome Sequencing Center for Infectious Disease"/>
            <person name="Wu L."/>
            <person name="Ma J."/>
        </authorList>
    </citation>
    <scope>NUCLEOTIDE SEQUENCE [LARGE SCALE GENOMIC DNA]</scope>
    <source>
        <strain evidence="6">CCUG 43117</strain>
    </source>
</reference>
<feature type="domain" description="Peptidase A2" evidence="4">
    <location>
        <begin position="88"/>
        <end position="168"/>
    </location>
</feature>
<evidence type="ECO:0000259" key="4">
    <source>
        <dbReference type="PROSITE" id="PS50175"/>
    </source>
</evidence>
<dbReference type="CDD" id="cd05483">
    <property type="entry name" value="retropepsin_like_bacteria"/>
    <property type="match status" value="1"/>
</dbReference>
<dbReference type="InterPro" id="IPR001995">
    <property type="entry name" value="Peptidase_A2_cat"/>
</dbReference>
<evidence type="ECO:0000313" key="5">
    <source>
        <dbReference type="EMBL" id="MFC5506890.1"/>
    </source>
</evidence>
<feature type="region of interest" description="Disordered" evidence="2">
    <location>
        <begin position="44"/>
        <end position="63"/>
    </location>
</feature>
<dbReference type="RefSeq" id="WP_067254526.1">
    <property type="nucleotide sequence ID" value="NZ_JBHSLU010000051.1"/>
</dbReference>
<keyword evidence="5" id="KW-0645">Protease</keyword>
<comment type="caution">
    <text evidence="5">The sequence shown here is derived from an EMBL/GenBank/DDBJ whole genome shotgun (WGS) entry which is preliminary data.</text>
</comment>
<keyword evidence="1" id="KW-0378">Hydrolase</keyword>
<dbReference type="GO" id="GO:0006508">
    <property type="term" value="P:proteolysis"/>
    <property type="evidence" value="ECO:0007669"/>
    <property type="project" value="UniProtKB-KW"/>
</dbReference>
<sequence>MGQNPVVWALGIAAIASLGAVTFGGRLANGVGMGEAPRAASVTASPALNRASEPPATPYRSAEPPTLTVAADYRGHFVVHPSIDNFRVQMLVDTGASLVALTARDANALGLRPSPGDYRMTLNTANGTVKGARVTLREVRLGSILVRNVEAVVLPEGALSMSLLGTSFLAKLRGYEVQTGRMILRG</sequence>
<protein>
    <submittedName>
        <fullName evidence="5">TIGR02281 family clan AA aspartic protease</fullName>
    </submittedName>
</protein>
<dbReference type="EMBL" id="JBHSLU010000051">
    <property type="protein sequence ID" value="MFC5506890.1"/>
    <property type="molecule type" value="Genomic_DNA"/>
</dbReference>
<dbReference type="InterPro" id="IPR034122">
    <property type="entry name" value="Retropepsin-like_bacterial"/>
</dbReference>
<gene>
    <name evidence="5" type="ORF">ACFPN9_16695</name>
</gene>
<feature type="transmembrane region" description="Helical" evidence="3">
    <location>
        <begin position="6"/>
        <end position="28"/>
    </location>
</feature>
<dbReference type="Pfam" id="PF13975">
    <property type="entry name" value="gag-asp_proteas"/>
    <property type="match status" value="1"/>
</dbReference>
<dbReference type="InterPro" id="IPR021109">
    <property type="entry name" value="Peptidase_aspartic_dom_sf"/>
</dbReference>
<dbReference type="PROSITE" id="PS50175">
    <property type="entry name" value="ASP_PROT_RETROV"/>
    <property type="match status" value="1"/>
</dbReference>
<name>A0ABW0P381_9HYPH</name>
<dbReference type="GO" id="GO:0008233">
    <property type="term" value="F:peptidase activity"/>
    <property type="evidence" value="ECO:0007669"/>
    <property type="project" value="UniProtKB-KW"/>
</dbReference>
<organism evidence="5 6">
    <name type="scientific">Bosea massiliensis</name>
    <dbReference type="NCBI Taxonomy" id="151419"/>
    <lineage>
        <taxon>Bacteria</taxon>
        <taxon>Pseudomonadati</taxon>
        <taxon>Pseudomonadota</taxon>
        <taxon>Alphaproteobacteria</taxon>
        <taxon>Hyphomicrobiales</taxon>
        <taxon>Boseaceae</taxon>
        <taxon>Bosea</taxon>
    </lineage>
</organism>
<dbReference type="InterPro" id="IPR001969">
    <property type="entry name" value="Aspartic_peptidase_AS"/>
</dbReference>
<keyword evidence="3" id="KW-0472">Membrane</keyword>
<evidence type="ECO:0000313" key="6">
    <source>
        <dbReference type="Proteomes" id="UP001596060"/>
    </source>
</evidence>
<evidence type="ECO:0000256" key="3">
    <source>
        <dbReference type="SAM" id="Phobius"/>
    </source>
</evidence>
<dbReference type="Gene3D" id="2.40.70.10">
    <property type="entry name" value="Acid Proteases"/>
    <property type="match status" value="1"/>
</dbReference>
<evidence type="ECO:0000256" key="1">
    <source>
        <dbReference type="ARBA" id="ARBA00022801"/>
    </source>
</evidence>
<proteinExistence type="predicted"/>
<dbReference type="NCBIfam" id="TIGR02281">
    <property type="entry name" value="clan_AA_DTGA"/>
    <property type="match status" value="1"/>
</dbReference>
<evidence type="ECO:0000256" key="2">
    <source>
        <dbReference type="SAM" id="MobiDB-lite"/>
    </source>
</evidence>